<sequence>MYNPFVPFTDAVFRQILKEGTYLFVIQRFNWPLVEPGKGFMVTAYQDTGGAYAHASQLHANEGKLLDARTQLEKIQPLVAKGSGYRLFLGKFKEDNWKSRMMKLYRDKIIAYLRFRTPFKARDTIDITFWLEHGRVQATITNGERSLTVPAADLIS</sequence>
<comment type="caution">
    <text evidence="1">The sequence shown here is derived from an EMBL/GenBank/DDBJ whole genome shotgun (WGS) entry which is preliminary data.</text>
</comment>
<gene>
    <name evidence="1" type="ORF">GCM10007415_31560</name>
</gene>
<keyword evidence="2" id="KW-1185">Reference proteome</keyword>
<reference evidence="1" key="2">
    <citation type="submission" date="2020-09" db="EMBL/GenBank/DDBJ databases">
        <authorList>
            <person name="Sun Q."/>
            <person name="Zhou Y."/>
        </authorList>
    </citation>
    <scope>NUCLEOTIDE SEQUENCE</scope>
    <source>
        <strain evidence="1">CGMCC 1.12195</strain>
    </source>
</reference>
<dbReference type="EMBL" id="BMER01000003">
    <property type="protein sequence ID" value="GGG94177.1"/>
    <property type="molecule type" value="Genomic_DNA"/>
</dbReference>
<dbReference type="Proteomes" id="UP000660862">
    <property type="component" value="Unassembled WGS sequence"/>
</dbReference>
<proteinExistence type="predicted"/>
<reference evidence="1" key="1">
    <citation type="journal article" date="2014" name="Int. J. Syst. Evol. Microbiol.">
        <title>Complete genome sequence of Corynebacterium casei LMG S-19264T (=DSM 44701T), isolated from a smear-ripened cheese.</title>
        <authorList>
            <consortium name="US DOE Joint Genome Institute (JGI-PGF)"/>
            <person name="Walter F."/>
            <person name="Albersmeier A."/>
            <person name="Kalinowski J."/>
            <person name="Ruckert C."/>
        </authorList>
    </citation>
    <scope>NUCLEOTIDE SEQUENCE</scope>
    <source>
        <strain evidence="1">CGMCC 1.12195</strain>
    </source>
</reference>
<accession>A0A917HWJ8</accession>
<dbReference type="AlphaFoldDB" id="A0A917HWJ8"/>
<evidence type="ECO:0000313" key="1">
    <source>
        <dbReference type="EMBL" id="GGG94177.1"/>
    </source>
</evidence>
<name>A0A917HWJ8_9SPHI</name>
<evidence type="ECO:0000313" key="2">
    <source>
        <dbReference type="Proteomes" id="UP000660862"/>
    </source>
</evidence>
<organism evidence="1 2">
    <name type="scientific">Parapedobacter pyrenivorans</name>
    <dbReference type="NCBI Taxonomy" id="1305674"/>
    <lineage>
        <taxon>Bacteria</taxon>
        <taxon>Pseudomonadati</taxon>
        <taxon>Bacteroidota</taxon>
        <taxon>Sphingobacteriia</taxon>
        <taxon>Sphingobacteriales</taxon>
        <taxon>Sphingobacteriaceae</taxon>
        <taxon>Parapedobacter</taxon>
    </lineage>
</organism>
<dbReference type="RefSeq" id="WP_188507036.1">
    <property type="nucleotide sequence ID" value="NZ_BMER01000003.1"/>
</dbReference>
<protein>
    <submittedName>
        <fullName evidence="1">Uncharacterized protein</fullName>
    </submittedName>
</protein>